<name>A0ACC7MTV1_9PSED</name>
<evidence type="ECO:0000313" key="2">
    <source>
        <dbReference type="Proteomes" id="UP001622950"/>
    </source>
</evidence>
<keyword evidence="2" id="KW-1185">Reference proteome</keyword>
<reference evidence="1" key="1">
    <citation type="submission" date="2024-11" db="EMBL/GenBank/DDBJ databases">
        <authorList>
            <person name="Lucas J.A."/>
        </authorList>
    </citation>
    <scope>NUCLEOTIDE SEQUENCE</scope>
    <source>
        <strain evidence="1">Z 8.8</strain>
    </source>
</reference>
<comment type="caution">
    <text evidence="1">The sequence shown here is derived from an EMBL/GenBank/DDBJ whole genome shotgun (WGS) entry which is preliminary data.</text>
</comment>
<sequence length="71" mass="8054">MKPLKYLKALNAASERYLSRFTRKQFFFAAIAVTAVNYSLAYTIPGYKSIYLAMIGGWLFGMIFASFHSAK</sequence>
<dbReference type="EMBL" id="JBJHQE010000025">
    <property type="protein sequence ID" value="MFK9081987.1"/>
    <property type="molecule type" value="Genomic_DNA"/>
</dbReference>
<dbReference type="Proteomes" id="UP001622950">
    <property type="component" value="Unassembled WGS sequence"/>
</dbReference>
<evidence type="ECO:0000313" key="1">
    <source>
        <dbReference type="EMBL" id="MFK9081987.1"/>
    </source>
</evidence>
<proteinExistence type="predicted"/>
<accession>A0ACC7MTV1</accession>
<protein>
    <submittedName>
        <fullName evidence="1">Uncharacterized protein</fullName>
    </submittedName>
</protein>
<organism evidence="1 2">
    <name type="scientific">Pseudomonas neuropathica</name>
    <dbReference type="NCBI Taxonomy" id="2730425"/>
    <lineage>
        <taxon>Bacteria</taxon>
        <taxon>Pseudomonadati</taxon>
        <taxon>Pseudomonadota</taxon>
        <taxon>Gammaproteobacteria</taxon>
        <taxon>Pseudomonadales</taxon>
        <taxon>Pseudomonadaceae</taxon>
        <taxon>Pseudomonas</taxon>
    </lineage>
</organism>
<gene>
    <name evidence="1" type="ORF">ACJEBM_15015</name>
</gene>